<evidence type="ECO:0000313" key="5">
    <source>
        <dbReference type="Proteomes" id="UP000302139"/>
    </source>
</evidence>
<dbReference type="RefSeq" id="WP_037650525.1">
    <property type="nucleotide sequence ID" value="NZ_BAABTN010000034.1"/>
</dbReference>
<evidence type="ECO:0000313" key="4">
    <source>
        <dbReference type="Proteomes" id="UP000299211"/>
    </source>
</evidence>
<dbReference type="AlphaFoldDB" id="A0A4D4MHQ5"/>
<dbReference type="Proteomes" id="UP000302139">
    <property type="component" value="Unassembled WGS sequence"/>
</dbReference>
<reference evidence="2 5" key="2">
    <citation type="submission" date="2019-04" db="EMBL/GenBank/DDBJ databases">
        <title>Draft genome sequences of Streptomyces avermitilis NBRC 14893.</title>
        <authorList>
            <person name="Komaki H."/>
            <person name="Tamura T."/>
            <person name="Hosoyama A."/>
        </authorList>
    </citation>
    <scope>NUCLEOTIDE SEQUENCE [LARGE SCALE GENOMIC DNA]</scope>
    <source>
        <strain evidence="2 5">NBRC 14893</strain>
    </source>
</reference>
<proteinExistence type="predicted"/>
<accession>A0A4D4MHQ5</accession>
<dbReference type="Proteomes" id="UP000299211">
    <property type="component" value="Unassembled WGS sequence"/>
</dbReference>
<name>A0A4D4MHQ5_STRAX</name>
<sequence>MNPYSHPAPQRPAGTRPLYKRKRVWAAGVALFAAGAIGGTQSAHDEVTAAQTLAAKPAATVTVTATATETAKPEPVPTVTKTKTKTVKTPGPTVTVTKAAQAAGSGTSHSNTSTCSIVSNSGNCYQAGQFCRNSDHGALTTTASGARIKCSYSSNAWRWTYS</sequence>
<reference evidence="3 4" key="1">
    <citation type="submission" date="2019-04" db="EMBL/GenBank/DDBJ databases">
        <title>Draft genome sequences of Streptomyces avermitilis ATCC 31267.</title>
        <authorList>
            <person name="Komaki H."/>
            <person name="Tamura T."/>
            <person name="Hosoyama A."/>
        </authorList>
    </citation>
    <scope>NUCLEOTIDE SEQUENCE [LARGE SCALE GENOMIC DNA]</scope>
    <source>
        <strain evidence="3 4">ATCC 31267</strain>
    </source>
</reference>
<dbReference type="EMBL" id="BJHY01000001">
    <property type="protein sequence ID" value="GDY71583.1"/>
    <property type="molecule type" value="Genomic_DNA"/>
</dbReference>
<comment type="caution">
    <text evidence="3">The sequence shown here is derived from an EMBL/GenBank/DDBJ whole genome shotgun (WGS) entry which is preliminary data.</text>
</comment>
<feature type="region of interest" description="Disordered" evidence="1">
    <location>
        <begin position="68"/>
        <end position="90"/>
    </location>
</feature>
<gene>
    <name evidence="2" type="ORF">SAV14893_074740</name>
    <name evidence="3" type="ORF">SAV31267_010680</name>
</gene>
<dbReference type="EMBL" id="BJHX01000001">
    <property type="protein sequence ID" value="GDY68081.1"/>
    <property type="molecule type" value="Genomic_DNA"/>
</dbReference>
<organism evidence="3 4">
    <name type="scientific">Streptomyces avermitilis</name>
    <dbReference type="NCBI Taxonomy" id="33903"/>
    <lineage>
        <taxon>Bacteria</taxon>
        <taxon>Bacillati</taxon>
        <taxon>Actinomycetota</taxon>
        <taxon>Actinomycetes</taxon>
        <taxon>Kitasatosporales</taxon>
        <taxon>Streptomycetaceae</taxon>
        <taxon>Streptomyces</taxon>
    </lineage>
</organism>
<feature type="compositionally biased region" description="Low complexity" evidence="1">
    <location>
        <begin position="77"/>
        <end position="90"/>
    </location>
</feature>
<evidence type="ECO:0000313" key="2">
    <source>
        <dbReference type="EMBL" id="GDY68081.1"/>
    </source>
</evidence>
<protein>
    <submittedName>
        <fullName evidence="3">Uncharacterized protein</fullName>
    </submittedName>
</protein>
<evidence type="ECO:0000256" key="1">
    <source>
        <dbReference type="SAM" id="MobiDB-lite"/>
    </source>
</evidence>
<evidence type="ECO:0000313" key="3">
    <source>
        <dbReference type="EMBL" id="GDY71583.1"/>
    </source>
</evidence>